<proteinExistence type="predicted"/>
<protein>
    <submittedName>
        <fullName evidence="2">RMD1 family protein</fullName>
    </submittedName>
</protein>
<reference evidence="2" key="1">
    <citation type="submission" date="2018-12" db="EMBL/GenBank/DDBJ databases">
        <title>Draft genome sequence of Flaovobacterium columnare BGFS27 isolated from channel catfish in Alabama.</title>
        <authorList>
            <person name="Cai W."/>
            <person name="Arias C."/>
        </authorList>
    </citation>
    <scope>NUCLEOTIDE SEQUENCE [LARGE SCALE GENOMIC DNA]</scope>
    <source>
        <strain evidence="2">BGFS27</strain>
    </source>
</reference>
<dbReference type="InterPro" id="IPR003734">
    <property type="entry name" value="DUF155"/>
</dbReference>
<dbReference type="EMBL" id="RWGX01000002">
    <property type="protein sequence ID" value="RVU89418.1"/>
    <property type="molecule type" value="Genomic_DNA"/>
</dbReference>
<dbReference type="PANTHER" id="PTHR16255">
    <property type="entry name" value="REQUIRED FOR MEIOTIC NUCLEAR DIVISION PROTEIN 1 HOMOLOG"/>
    <property type="match status" value="1"/>
</dbReference>
<dbReference type="GeneID" id="56896970"/>
<dbReference type="InterPro" id="IPR051624">
    <property type="entry name" value="RMD1/Sad1-interacting"/>
</dbReference>
<dbReference type="Pfam" id="PF02582">
    <property type="entry name" value="DUF155"/>
    <property type="match status" value="1"/>
</dbReference>
<accession>A0AA94F408</accession>
<dbReference type="AlphaFoldDB" id="A0AA94F408"/>
<comment type="caution">
    <text evidence="2">The sequence shown here is derived from an EMBL/GenBank/DDBJ whole genome shotgun (WGS) entry which is preliminary data.</text>
</comment>
<evidence type="ECO:0000259" key="1">
    <source>
        <dbReference type="Pfam" id="PF02582"/>
    </source>
</evidence>
<name>A0AA94F408_9FLAO</name>
<evidence type="ECO:0000313" key="2">
    <source>
        <dbReference type="EMBL" id="RVU89418.1"/>
    </source>
</evidence>
<organism evidence="2">
    <name type="scientific">Flavobacterium columnare</name>
    <dbReference type="NCBI Taxonomy" id="996"/>
    <lineage>
        <taxon>Bacteria</taxon>
        <taxon>Pseudomonadati</taxon>
        <taxon>Bacteroidota</taxon>
        <taxon>Flavobacteriia</taxon>
        <taxon>Flavobacteriales</taxon>
        <taxon>Flavobacteriaceae</taxon>
        <taxon>Flavobacterium</taxon>
    </lineage>
</organism>
<sequence length="259" mass="30329">MKIKISAIQLAEIINIKNFKDELEGANYSFSGSEFFKQIEQNKFIYLLDYGVVVFANFSPEEETEWLQKIKRHQESPIDMLLKERYFIRIKEDNTNFEVKNNEVLLPELDSSAIRIIMLNVAQSVALEYYEVITGKLVSSTKEFILQLENTGNINISKKNLLKYIGQVLNVKNSIVDNLYILDDPNSVWENEKLDALNKKMKSNFEILPRFKDVDYRLSIVENNLKIFTEVLNVKESSRLEWIIILLITFEIIMSFVKH</sequence>
<gene>
    <name evidence="2" type="ORF">EJB19_00830</name>
</gene>
<dbReference type="RefSeq" id="WP_081078424.1">
    <property type="nucleotide sequence ID" value="NZ_MTDB01000002.1"/>
</dbReference>
<feature type="domain" description="DUF155" evidence="1">
    <location>
        <begin position="45"/>
        <end position="212"/>
    </location>
</feature>
<dbReference type="PANTHER" id="PTHR16255:SF6">
    <property type="entry name" value="PROTEIN RETARDED ROOT GROWTH-LIKE"/>
    <property type="match status" value="1"/>
</dbReference>